<proteinExistence type="predicted"/>
<accession>A0AAV6UHN3</accession>
<gene>
    <name evidence="1" type="ORF">JTE90_010903</name>
</gene>
<dbReference type="Proteomes" id="UP000827092">
    <property type="component" value="Unassembled WGS sequence"/>
</dbReference>
<organism evidence="1 2">
    <name type="scientific">Oedothorax gibbosus</name>
    <dbReference type="NCBI Taxonomy" id="931172"/>
    <lineage>
        <taxon>Eukaryota</taxon>
        <taxon>Metazoa</taxon>
        <taxon>Ecdysozoa</taxon>
        <taxon>Arthropoda</taxon>
        <taxon>Chelicerata</taxon>
        <taxon>Arachnida</taxon>
        <taxon>Araneae</taxon>
        <taxon>Araneomorphae</taxon>
        <taxon>Entelegynae</taxon>
        <taxon>Araneoidea</taxon>
        <taxon>Linyphiidae</taxon>
        <taxon>Erigoninae</taxon>
        <taxon>Oedothorax</taxon>
    </lineage>
</organism>
<sequence length="85" mass="9645">MAACRPHVWPGFARESGLTLTLCLETDGRTDLLEHASSMNMGEMRGRLGITVVAQFKLKASQLRSYWYSQHQNVSLVLLTIYQYP</sequence>
<protein>
    <submittedName>
        <fullName evidence="1">Uncharacterized protein</fullName>
    </submittedName>
</protein>
<keyword evidence="2" id="KW-1185">Reference proteome</keyword>
<evidence type="ECO:0000313" key="1">
    <source>
        <dbReference type="EMBL" id="KAG8183080.1"/>
    </source>
</evidence>
<evidence type="ECO:0000313" key="2">
    <source>
        <dbReference type="Proteomes" id="UP000827092"/>
    </source>
</evidence>
<dbReference type="EMBL" id="JAFNEN010000433">
    <property type="protein sequence ID" value="KAG8183080.1"/>
    <property type="molecule type" value="Genomic_DNA"/>
</dbReference>
<dbReference type="AlphaFoldDB" id="A0AAV6UHN3"/>
<comment type="caution">
    <text evidence="1">The sequence shown here is derived from an EMBL/GenBank/DDBJ whole genome shotgun (WGS) entry which is preliminary data.</text>
</comment>
<reference evidence="1 2" key="1">
    <citation type="journal article" date="2022" name="Nat. Ecol. Evol.">
        <title>A masculinizing supergene underlies an exaggerated male reproductive morph in a spider.</title>
        <authorList>
            <person name="Hendrickx F."/>
            <person name="De Corte Z."/>
            <person name="Sonet G."/>
            <person name="Van Belleghem S.M."/>
            <person name="Kostlbacher S."/>
            <person name="Vangestel C."/>
        </authorList>
    </citation>
    <scope>NUCLEOTIDE SEQUENCE [LARGE SCALE GENOMIC DNA]</scope>
    <source>
        <strain evidence="1">W744_W776</strain>
    </source>
</reference>
<name>A0AAV6UHN3_9ARAC</name>